<accession>A0A4U6T3E3</accession>
<dbReference type="Gramene" id="TKV96119">
    <property type="protein sequence ID" value="TKV96119"/>
    <property type="gene ID" value="SEVIR_9G408650v2"/>
</dbReference>
<evidence type="ECO:0000313" key="3">
    <source>
        <dbReference type="Proteomes" id="UP000298652"/>
    </source>
</evidence>
<sequence>MSAEISLIQSVVKLRSMADDEARRYLIEQIIAGDSSSNLSIAYTDEKGSQADMFLNLSVDGNEEPEPQQNVTVAEGSYEPSGLTNRRPKPRGPSKVNTGTKKLSSRNSKKRASRLLPKKWQHSTWVRSGQS</sequence>
<evidence type="ECO:0000256" key="1">
    <source>
        <dbReference type="SAM" id="MobiDB-lite"/>
    </source>
</evidence>
<dbReference type="Proteomes" id="UP000298652">
    <property type="component" value="Chromosome 9"/>
</dbReference>
<dbReference type="AlphaFoldDB" id="A0A4U6T3E3"/>
<protein>
    <submittedName>
        <fullName evidence="2">Uncharacterized protein</fullName>
    </submittedName>
</protein>
<feature type="compositionally biased region" description="Polar residues" evidence="1">
    <location>
        <begin position="122"/>
        <end position="131"/>
    </location>
</feature>
<dbReference type="EMBL" id="CM016560">
    <property type="protein sequence ID" value="TKV96119.1"/>
    <property type="molecule type" value="Genomic_DNA"/>
</dbReference>
<gene>
    <name evidence="2" type="ORF">SEVIR_9G408650v2</name>
</gene>
<evidence type="ECO:0000313" key="2">
    <source>
        <dbReference type="EMBL" id="TKV96119.1"/>
    </source>
</evidence>
<reference evidence="2" key="1">
    <citation type="submission" date="2019-03" db="EMBL/GenBank/DDBJ databases">
        <title>WGS assembly of Setaria viridis.</title>
        <authorList>
            <person name="Huang P."/>
            <person name="Jenkins J."/>
            <person name="Grimwood J."/>
            <person name="Barry K."/>
            <person name="Healey A."/>
            <person name="Mamidi S."/>
            <person name="Sreedasyam A."/>
            <person name="Shu S."/>
            <person name="Feldman M."/>
            <person name="Wu J."/>
            <person name="Yu Y."/>
            <person name="Chen C."/>
            <person name="Johnson J."/>
            <person name="Rokhsar D."/>
            <person name="Baxter I."/>
            <person name="Schmutz J."/>
            <person name="Brutnell T."/>
            <person name="Kellogg E."/>
        </authorList>
    </citation>
    <scope>NUCLEOTIDE SEQUENCE [LARGE SCALE GENOMIC DNA]</scope>
</reference>
<organism evidence="2 3">
    <name type="scientific">Setaria viridis</name>
    <name type="common">Green bristlegrass</name>
    <name type="synonym">Setaria italica subsp. viridis</name>
    <dbReference type="NCBI Taxonomy" id="4556"/>
    <lineage>
        <taxon>Eukaryota</taxon>
        <taxon>Viridiplantae</taxon>
        <taxon>Streptophyta</taxon>
        <taxon>Embryophyta</taxon>
        <taxon>Tracheophyta</taxon>
        <taxon>Spermatophyta</taxon>
        <taxon>Magnoliopsida</taxon>
        <taxon>Liliopsida</taxon>
        <taxon>Poales</taxon>
        <taxon>Poaceae</taxon>
        <taxon>PACMAD clade</taxon>
        <taxon>Panicoideae</taxon>
        <taxon>Panicodae</taxon>
        <taxon>Paniceae</taxon>
        <taxon>Cenchrinae</taxon>
        <taxon>Setaria</taxon>
    </lineage>
</organism>
<name>A0A4U6T3E3_SETVI</name>
<keyword evidence="3" id="KW-1185">Reference proteome</keyword>
<feature type="region of interest" description="Disordered" evidence="1">
    <location>
        <begin position="59"/>
        <end position="131"/>
    </location>
</feature>
<feature type="compositionally biased region" description="Basic residues" evidence="1">
    <location>
        <begin position="103"/>
        <end position="121"/>
    </location>
</feature>
<proteinExistence type="predicted"/>